<accession>A0A381XDB5</accession>
<dbReference type="EMBL" id="UINC01014681">
    <property type="protein sequence ID" value="SVA62461.1"/>
    <property type="molecule type" value="Genomic_DNA"/>
</dbReference>
<dbReference type="AlphaFoldDB" id="A0A381XDB5"/>
<proteinExistence type="predicted"/>
<organism evidence="1">
    <name type="scientific">marine metagenome</name>
    <dbReference type="NCBI Taxonomy" id="408172"/>
    <lineage>
        <taxon>unclassified sequences</taxon>
        <taxon>metagenomes</taxon>
        <taxon>ecological metagenomes</taxon>
    </lineage>
</organism>
<reference evidence="1" key="1">
    <citation type="submission" date="2018-05" db="EMBL/GenBank/DDBJ databases">
        <authorList>
            <person name="Lanie J.A."/>
            <person name="Ng W.-L."/>
            <person name="Kazmierczak K.M."/>
            <person name="Andrzejewski T.M."/>
            <person name="Davidsen T.M."/>
            <person name="Wayne K.J."/>
            <person name="Tettelin H."/>
            <person name="Glass J.I."/>
            <person name="Rusch D."/>
            <person name="Podicherti R."/>
            <person name="Tsui H.-C.T."/>
            <person name="Winkler M.E."/>
        </authorList>
    </citation>
    <scope>NUCLEOTIDE SEQUENCE</scope>
</reference>
<name>A0A381XDB5_9ZZZZ</name>
<protein>
    <submittedName>
        <fullName evidence="1">Uncharacterized protein</fullName>
    </submittedName>
</protein>
<sequence>MALVPVDGGGTNSWVDRVALVCHRCDVTWRGVPMEPCWLCGSLGLQRSGTTLVRD</sequence>
<gene>
    <name evidence="1" type="ORF">METZ01_LOCUS115315</name>
</gene>
<evidence type="ECO:0000313" key="1">
    <source>
        <dbReference type="EMBL" id="SVA62461.1"/>
    </source>
</evidence>